<proteinExistence type="predicted"/>
<dbReference type="InterPro" id="IPR001633">
    <property type="entry name" value="EAL_dom"/>
</dbReference>
<dbReference type="PROSITE" id="PS50883">
    <property type="entry name" value="EAL"/>
    <property type="match status" value="1"/>
</dbReference>
<dbReference type="SMART" id="SM00052">
    <property type="entry name" value="EAL"/>
    <property type="match status" value="1"/>
</dbReference>
<dbReference type="SMART" id="SM00267">
    <property type="entry name" value="GGDEF"/>
    <property type="match status" value="1"/>
</dbReference>
<dbReference type="InterPro" id="IPR029787">
    <property type="entry name" value="Nucleotide_cyclase"/>
</dbReference>
<dbReference type="Proteomes" id="UP000202485">
    <property type="component" value="Unassembled WGS sequence"/>
</dbReference>
<name>A0A238L3H3_9RHOB</name>
<protein>
    <submittedName>
        <fullName evidence="3">Phytochrome-like protein cph2</fullName>
    </submittedName>
</protein>
<gene>
    <name evidence="3" type="primary">cph2</name>
    <name evidence="3" type="ORF">RUA8715_03779</name>
</gene>
<feature type="domain" description="EAL" evidence="1">
    <location>
        <begin position="244"/>
        <end position="499"/>
    </location>
</feature>
<dbReference type="SUPFAM" id="SSF55073">
    <property type="entry name" value="Nucleotide cyclase"/>
    <property type="match status" value="1"/>
</dbReference>
<dbReference type="SUPFAM" id="SSF141868">
    <property type="entry name" value="EAL domain-like"/>
    <property type="match status" value="1"/>
</dbReference>
<dbReference type="PROSITE" id="PS50887">
    <property type="entry name" value="GGDEF"/>
    <property type="match status" value="1"/>
</dbReference>
<evidence type="ECO:0000313" key="4">
    <source>
        <dbReference type="Proteomes" id="UP000202485"/>
    </source>
</evidence>
<dbReference type="Gene3D" id="3.30.70.270">
    <property type="match status" value="1"/>
</dbReference>
<dbReference type="EMBL" id="FXYG01000006">
    <property type="protein sequence ID" value="SMX49508.1"/>
    <property type="molecule type" value="Genomic_DNA"/>
</dbReference>
<reference evidence="4" key="1">
    <citation type="submission" date="2017-05" db="EMBL/GenBank/DDBJ databases">
        <authorList>
            <person name="Rodrigo-Torres L."/>
            <person name="Arahal R. D."/>
            <person name="Lucena T."/>
        </authorList>
    </citation>
    <scope>NUCLEOTIDE SEQUENCE [LARGE SCALE GENOMIC DNA]</scope>
    <source>
        <strain evidence="4">CECT 8715</strain>
    </source>
</reference>
<dbReference type="RefSeq" id="WP_254920242.1">
    <property type="nucleotide sequence ID" value="NZ_FXYG01000006.1"/>
</dbReference>
<sequence length="516" mass="56893">MLKRFSLQSFQNALLTVLAMPQVLAFVPALCLAAFWLGGDTALVVVALGLPLLFSAAQRLQPGAGPALATHMRPKGLLPRDVFCAEIEYLHSTSRATGEDSACIVVSLDDFDDVEELHGTAAADYVAGRFCDRILAVIRSEDIATRLSRNTFLIGLRPSRHLDLESCIQTSGRIQSTVEEPIPLDNASLYLSCSAGFCLHSAVADEAPDGWIEAARAALAEAQRNGPSTIRAYSEATRRRSVVHINFRKELETALETGQIRPWFQPQVSTDTGDITGFEALARWEHPSKGVVGPQVFLPFAEQAKLMDKLGQTIRHHAFRAMRDWDCAGAVIPRIGINFSSDELRDPSLVDRVRWELDQFDLSPDRLAVEILETVFSRRPDDVITRNVTQLSKLGCCIDLDDFGTGHASFSSIKRFDVSRIKIDRSFVSNADRDPSQQQMVSAILMMAERLNLETLAEGVETPGEHALMAQLGCHHVQGFGIGKPMPVEHTLDWIKNRRAKLGGAPRIGREMGRKS</sequence>
<dbReference type="InterPro" id="IPR050706">
    <property type="entry name" value="Cyclic-di-GMP_PDE-like"/>
</dbReference>
<dbReference type="CDD" id="cd01948">
    <property type="entry name" value="EAL"/>
    <property type="match status" value="1"/>
</dbReference>
<dbReference type="GO" id="GO:0071111">
    <property type="term" value="F:cyclic-guanylate-specific phosphodiesterase activity"/>
    <property type="evidence" value="ECO:0007669"/>
    <property type="project" value="InterPro"/>
</dbReference>
<dbReference type="InterPro" id="IPR000160">
    <property type="entry name" value="GGDEF_dom"/>
</dbReference>
<accession>A0A238L3H3</accession>
<dbReference type="Gene3D" id="3.20.20.450">
    <property type="entry name" value="EAL domain"/>
    <property type="match status" value="1"/>
</dbReference>
<dbReference type="InterPro" id="IPR035919">
    <property type="entry name" value="EAL_sf"/>
</dbReference>
<dbReference type="PANTHER" id="PTHR33121:SF70">
    <property type="entry name" value="SIGNALING PROTEIN YKOW"/>
    <property type="match status" value="1"/>
</dbReference>
<dbReference type="Pfam" id="PF00563">
    <property type="entry name" value="EAL"/>
    <property type="match status" value="1"/>
</dbReference>
<dbReference type="Pfam" id="PF00990">
    <property type="entry name" value="GGDEF"/>
    <property type="match status" value="1"/>
</dbReference>
<dbReference type="PANTHER" id="PTHR33121">
    <property type="entry name" value="CYCLIC DI-GMP PHOSPHODIESTERASE PDEF"/>
    <property type="match status" value="1"/>
</dbReference>
<organism evidence="3 4">
    <name type="scientific">Ruegeria arenilitoris</name>
    <dbReference type="NCBI Taxonomy" id="1173585"/>
    <lineage>
        <taxon>Bacteria</taxon>
        <taxon>Pseudomonadati</taxon>
        <taxon>Pseudomonadota</taxon>
        <taxon>Alphaproteobacteria</taxon>
        <taxon>Rhodobacterales</taxon>
        <taxon>Roseobacteraceae</taxon>
        <taxon>Ruegeria</taxon>
    </lineage>
</organism>
<evidence type="ECO:0000259" key="1">
    <source>
        <dbReference type="PROSITE" id="PS50883"/>
    </source>
</evidence>
<keyword evidence="4" id="KW-1185">Reference proteome</keyword>
<evidence type="ECO:0000259" key="2">
    <source>
        <dbReference type="PROSITE" id="PS50887"/>
    </source>
</evidence>
<dbReference type="InterPro" id="IPR043128">
    <property type="entry name" value="Rev_trsase/Diguanyl_cyclase"/>
</dbReference>
<dbReference type="AlphaFoldDB" id="A0A238L3H3"/>
<evidence type="ECO:0000313" key="3">
    <source>
        <dbReference type="EMBL" id="SMX49508.1"/>
    </source>
</evidence>
<feature type="domain" description="GGDEF" evidence="2">
    <location>
        <begin position="99"/>
        <end position="235"/>
    </location>
</feature>